<dbReference type="InterPro" id="IPR003774">
    <property type="entry name" value="AlgH-like"/>
</dbReference>
<evidence type="ECO:0000256" key="1">
    <source>
        <dbReference type="ARBA" id="ARBA00009600"/>
    </source>
</evidence>
<evidence type="ECO:0000256" key="2">
    <source>
        <dbReference type="HAMAP-Rule" id="MF_00758"/>
    </source>
</evidence>
<dbReference type="STRING" id="61595.SAMN05421644_1433"/>
<dbReference type="SUPFAM" id="SSF143456">
    <property type="entry name" value="VC0467-like"/>
    <property type="match status" value="1"/>
</dbReference>
<dbReference type="OrthoDB" id="9807486at2"/>
<reference evidence="4" key="1">
    <citation type="submission" date="2016-10" db="EMBL/GenBank/DDBJ databases">
        <authorList>
            <person name="Varghese N."/>
            <person name="Submissions S."/>
        </authorList>
    </citation>
    <scope>NUCLEOTIDE SEQUENCE [LARGE SCALE GENOMIC DNA]</scope>
    <source>
        <strain evidence="4">DSM 173</strain>
    </source>
</reference>
<protein>
    <recommendedName>
        <fullName evidence="2">UPF0301 protein SAMN05421644_1433</fullName>
    </recommendedName>
</protein>
<proteinExistence type="inferred from homology"/>
<organism evidence="3 4">
    <name type="scientific">Allochromatium warmingii</name>
    <name type="common">Chromatium warmingii</name>
    <dbReference type="NCBI Taxonomy" id="61595"/>
    <lineage>
        <taxon>Bacteria</taxon>
        <taxon>Pseudomonadati</taxon>
        <taxon>Pseudomonadota</taxon>
        <taxon>Gammaproteobacteria</taxon>
        <taxon>Chromatiales</taxon>
        <taxon>Chromatiaceae</taxon>
        <taxon>Allochromatium</taxon>
    </lineage>
</organism>
<evidence type="ECO:0000313" key="4">
    <source>
        <dbReference type="Proteomes" id="UP000198672"/>
    </source>
</evidence>
<keyword evidence="4" id="KW-1185">Reference proteome</keyword>
<comment type="similarity">
    <text evidence="1 2">Belongs to the UPF0301 (AlgH) family.</text>
</comment>
<dbReference type="EMBL" id="FNOW01000043">
    <property type="protein sequence ID" value="SDY26180.1"/>
    <property type="molecule type" value="Genomic_DNA"/>
</dbReference>
<dbReference type="HAMAP" id="MF_00758">
    <property type="entry name" value="UPF0301"/>
    <property type="match status" value="1"/>
</dbReference>
<dbReference type="PANTHER" id="PTHR30327">
    <property type="entry name" value="UNCHARACTERIZED PROTEIN YQGE"/>
    <property type="match status" value="1"/>
</dbReference>
<dbReference type="Gene3D" id="3.40.1740.10">
    <property type="entry name" value="VC0467-like"/>
    <property type="match status" value="1"/>
</dbReference>
<accession>A0A1H3IEL7</accession>
<name>A0A1H3IEL7_ALLWA</name>
<dbReference type="AlphaFoldDB" id="A0A1H3IEL7"/>
<dbReference type="Proteomes" id="UP000198672">
    <property type="component" value="Unassembled WGS sequence"/>
</dbReference>
<gene>
    <name evidence="3" type="ORF">SAMN05421644_1433</name>
</gene>
<dbReference type="NCBIfam" id="NF001266">
    <property type="entry name" value="PRK00228.1-1"/>
    <property type="match status" value="1"/>
</dbReference>
<dbReference type="GO" id="GO:0005829">
    <property type="term" value="C:cytosol"/>
    <property type="evidence" value="ECO:0007669"/>
    <property type="project" value="TreeGrafter"/>
</dbReference>
<dbReference type="Pfam" id="PF02622">
    <property type="entry name" value="DUF179"/>
    <property type="match status" value="1"/>
</dbReference>
<sequence>MPFSTSLTNHLLIAMPRLQDPNFARTVTYICEHTEQGAMGIVINRPLDVKLRALFTQLKIPFVHQGIGDTPVYQGGPVQTDRGFVLHTGGYSYDSTLNITPDISVTTSRDILEAIASGDGPEQALIALGYAGWGSGQLEQEMSANAWLNGPASNDILFRLDPSARWMASAQLLGVDLNLMSGEAGHA</sequence>
<dbReference type="RefSeq" id="WP_091334817.1">
    <property type="nucleotide sequence ID" value="NZ_FNOW01000043.1"/>
</dbReference>
<dbReference type="PANTHER" id="PTHR30327:SF1">
    <property type="entry name" value="UPF0301 PROTEIN YQGE"/>
    <property type="match status" value="1"/>
</dbReference>
<evidence type="ECO:0000313" key="3">
    <source>
        <dbReference type="EMBL" id="SDY26180.1"/>
    </source>
</evidence>